<sequence>MTQMINTESISNGVVEGGVAIPAYKQGSGIIGFTAQDKQPQGVMKKTALRDVQNQCSAVTQNHHDNLGFLTGGGSNKDNTVKVCGTKRLTPERPSTSPLFPTVVNYCENEHVVNARRRFDLELGSKANFQSSINKFISPPQSTQSQQLPQEIPEKKQTSSKANSKLCVLNNVPSANSSFGALSGPNFQGKISSGMPAMQAVSTDCNVTTDEQSRAERYITLQKFLKECDQPDYSEAYLQGKSMNSWICICSLMLNYRFICQQIGCFDSGLRHLSPAELSRRAQDLESRLYKLAVDDCTEMNRMKALNVLGKSSITSNLPQSCSAATAQKINLCR</sequence>
<evidence type="ECO:0000313" key="2">
    <source>
        <dbReference type="EMBL" id="CAI9117093.1"/>
    </source>
</evidence>
<reference evidence="2" key="1">
    <citation type="submission" date="2023-03" db="EMBL/GenBank/DDBJ databases">
        <authorList>
            <person name="Julca I."/>
        </authorList>
    </citation>
    <scope>NUCLEOTIDE SEQUENCE</scope>
</reference>
<keyword evidence="3" id="KW-1185">Reference proteome</keyword>
<feature type="region of interest" description="Disordered" evidence="1">
    <location>
        <begin position="135"/>
        <end position="159"/>
    </location>
</feature>
<evidence type="ECO:0000313" key="3">
    <source>
        <dbReference type="Proteomes" id="UP001161247"/>
    </source>
</evidence>
<feature type="compositionally biased region" description="Low complexity" evidence="1">
    <location>
        <begin position="138"/>
        <end position="150"/>
    </location>
</feature>
<dbReference type="Proteomes" id="UP001161247">
    <property type="component" value="Chromosome 8"/>
</dbReference>
<gene>
    <name evidence="2" type="ORF">OLC1_LOCUS23211</name>
</gene>
<organism evidence="2 3">
    <name type="scientific">Oldenlandia corymbosa var. corymbosa</name>
    <dbReference type="NCBI Taxonomy" id="529605"/>
    <lineage>
        <taxon>Eukaryota</taxon>
        <taxon>Viridiplantae</taxon>
        <taxon>Streptophyta</taxon>
        <taxon>Embryophyta</taxon>
        <taxon>Tracheophyta</taxon>
        <taxon>Spermatophyta</taxon>
        <taxon>Magnoliopsida</taxon>
        <taxon>eudicotyledons</taxon>
        <taxon>Gunneridae</taxon>
        <taxon>Pentapetalae</taxon>
        <taxon>asterids</taxon>
        <taxon>lamiids</taxon>
        <taxon>Gentianales</taxon>
        <taxon>Rubiaceae</taxon>
        <taxon>Rubioideae</taxon>
        <taxon>Spermacoceae</taxon>
        <taxon>Hedyotis-Oldenlandia complex</taxon>
        <taxon>Oldenlandia</taxon>
    </lineage>
</organism>
<name>A0AAV1EBJ1_OLDCO</name>
<accession>A0AAV1EBJ1</accession>
<proteinExistence type="predicted"/>
<protein>
    <submittedName>
        <fullName evidence="2">OLC1v1018427C1</fullName>
    </submittedName>
</protein>
<dbReference type="EMBL" id="OX459125">
    <property type="protein sequence ID" value="CAI9117093.1"/>
    <property type="molecule type" value="Genomic_DNA"/>
</dbReference>
<dbReference type="AlphaFoldDB" id="A0AAV1EBJ1"/>
<dbReference type="PANTHER" id="PTHR34555:SF7">
    <property type="entry name" value="DUF3741 DOMAIN-CONTAINING PROTEIN"/>
    <property type="match status" value="1"/>
</dbReference>
<dbReference type="PANTHER" id="PTHR34555">
    <property type="entry name" value="INTEGRAL MEMBRANE HEMOLYSIN-III-LIKE PROTEIN"/>
    <property type="match status" value="1"/>
</dbReference>
<evidence type="ECO:0000256" key="1">
    <source>
        <dbReference type="SAM" id="MobiDB-lite"/>
    </source>
</evidence>